<keyword evidence="1" id="KW-1133">Transmembrane helix</keyword>
<dbReference type="GO" id="GO:0004180">
    <property type="term" value="F:carboxypeptidase activity"/>
    <property type="evidence" value="ECO:0007669"/>
    <property type="project" value="UniProtKB-KW"/>
</dbReference>
<feature type="transmembrane region" description="Helical" evidence="1">
    <location>
        <begin position="49"/>
        <end position="69"/>
    </location>
</feature>
<keyword evidence="2" id="KW-0645">Protease</keyword>
<gene>
    <name evidence="2" type="ORF">KIW84_013854</name>
</gene>
<name>A0A9D5BLL3_PEA</name>
<comment type="caution">
    <text evidence="2">The sequence shown here is derived from an EMBL/GenBank/DDBJ whole genome shotgun (WGS) entry which is preliminary data.</text>
</comment>
<protein>
    <submittedName>
        <fullName evidence="2">Variant 2, Serine carboxypeptidase-like 29</fullName>
    </submittedName>
</protein>
<accession>A0A9D5BLL3</accession>
<reference evidence="2 3" key="1">
    <citation type="journal article" date="2022" name="Nat. Genet.">
        <title>Improved pea reference genome and pan-genome highlight genomic features and evolutionary characteristics.</title>
        <authorList>
            <person name="Yang T."/>
            <person name="Liu R."/>
            <person name="Luo Y."/>
            <person name="Hu S."/>
            <person name="Wang D."/>
            <person name="Wang C."/>
            <person name="Pandey M.K."/>
            <person name="Ge S."/>
            <person name="Xu Q."/>
            <person name="Li N."/>
            <person name="Li G."/>
            <person name="Huang Y."/>
            <person name="Saxena R.K."/>
            <person name="Ji Y."/>
            <person name="Li M."/>
            <person name="Yan X."/>
            <person name="He Y."/>
            <person name="Liu Y."/>
            <person name="Wang X."/>
            <person name="Xiang C."/>
            <person name="Varshney R.K."/>
            <person name="Ding H."/>
            <person name="Gao S."/>
            <person name="Zong X."/>
        </authorList>
    </citation>
    <scope>NUCLEOTIDE SEQUENCE [LARGE SCALE GENOMIC DNA]</scope>
    <source>
        <strain evidence="2 3">cv. Zhongwan 6</strain>
    </source>
</reference>
<dbReference type="AlphaFoldDB" id="A0A9D5BLL3"/>
<dbReference type="Gramene" id="Psat01G0385400-T2">
    <property type="protein sequence ID" value="KAI5445776.1"/>
    <property type="gene ID" value="KIW84_013854"/>
</dbReference>
<evidence type="ECO:0000313" key="3">
    <source>
        <dbReference type="Proteomes" id="UP001058974"/>
    </source>
</evidence>
<keyword evidence="1" id="KW-0472">Membrane</keyword>
<dbReference type="Proteomes" id="UP001058974">
    <property type="component" value="Chromosome 1"/>
</dbReference>
<dbReference type="EMBL" id="JAMSHJ010000001">
    <property type="protein sequence ID" value="KAI5445776.1"/>
    <property type="molecule type" value="Genomic_DNA"/>
</dbReference>
<keyword evidence="2" id="KW-0121">Carboxypeptidase</keyword>
<keyword evidence="3" id="KW-1185">Reference proteome</keyword>
<feature type="transmembrane region" description="Helical" evidence="1">
    <location>
        <begin position="20"/>
        <end position="37"/>
    </location>
</feature>
<evidence type="ECO:0000256" key="1">
    <source>
        <dbReference type="SAM" id="Phobius"/>
    </source>
</evidence>
<sequence length="123" mass="13910">MILAPRSTSLYTSIYPRSKGLYMLVLIISLLNGKPAGNAHKRNFSKISTYFHSISSKLFSFIAVMWWILTGRTLLDQCLIYIVNLFLPGCDNTDAVIPVTSTRYTINALKLSTVSPWRAWYDG</sequence>
<evidence type="ECO:0000313" key="2">
    <source>
        <dbReference type="EMBL" id="KAI5445776.1"/>
    </source>
</evidence>
<proteinExistence type="predicted"/>
<organism evidence="2 3">
    <name type="scientific">Pisum sativum</name>
    <name type="common">Garden pea</name>
    <name type="synonym">Lathyrus oleraceus</name>
    <dbReference type="NCBI Taxonomy" id="3888"/>
    <lineage>
        <taxon>Eukaryota</taxon>
        <taxon>Viridiplantae</taxon>
        <taxon>Streptophyta</taxon>
        <taxon>Embryophyta</taxon>
        <taxon>Tracheophyta</taxon>
        <taxon>Spermatophyta</taxon>
        <taxon>Magnoliopsida</taxon>
        <taxon>eudicotyledons</taxon>
        <taxon>Gunneridae</taxon>
        <taxon>Pentapetalae</taxon>
        <taxon>rosids</taxon>
        <taxon>fabids</taxon>
        <taxon>Fabales</taxon>
        <taxon>Fabaceae</taxon>
        <taxon>Papilionoideae</taxon>
        <taxon>50 kb inversion clade</taxon>
        <taxon>NPAAA clade</taxon>
        <taxon>Hologalegina</taxon>
        <taxon>IRL clade</taxon>
        <taxon>Fabeae</taxon>
        <taxon>Lathyrus</taxon>
    </lineage>
</organism>
<keyword evidence="1" id="KW-0812">Transmembrane</keyword>
<keyword evidence="2" id="KW-0378">Hydrolase</keyword>